<evidence type="ECO:0000313" key="2">
    <source>
        <dbReference type="EMBL" id="ART83338.1"/>
    </source>
</evidence>
<evidence type="ECO:0000313" key="3">
    <source>
        <dbReference type="Proteomes" id="UP000243937"/>
    </source>
</evidence>
<proteinExistence type="predicted"/>
<feature type="signal peptide" evidence="1">
    <location>
        <begin position="1"/>
        <end position="20"/>
    </location>
</feature>
<feature type="chain" id="PRO_5012530510" evidence="1">
    <location>
        <begin position="21"/>
        <end position="122"/>
    </location>
</feature>
<dbReference type="RefSeq" id="WP_087037781.1">
    <property type="nucleotide sequence ID" value="NZ_CP021377.1"/>
</dbReference>
<protein>
    <submittedName>
        <fullName evidence="2">Uncharacterized protein</fullName>
    </submittedName>
</protein>
<evidence type="ECO:0000256" key="1">
    <source>
        <dbReference type="SAM" id="SignalP"/>
    </source>
</evidence>
<dbReference type="KEGG" id="opf:CBP31_12485"/>
<reference evidence="2 3" key="1">
    <citation type="journal article" date="2014" name="Int. J. Syst. Evol. Microbiol.">
        <title>Oceanisphaera profunda sp. nov., a marine bacterium isolated from deep-sea sediment, and emended description of the genus Oceanisphaera.</title>
        <authorList>
            <person name="Xu Z."/>
            <person name="Zhang X.Y."/>
            <person name="Su H.N."/>
            <person name="Yu Z.C."/>
            <person name="Liu C."/>
            <person name="Li H."/>
            <person name="Chen X.L."/>
            <person name="Song X.Y."/>
            <person name="Xie B.B."/>
            <person name="Qin Q.L."/>
            <person name="Zhou B.C."/>
            <person name="Shi M."/>
            <person name="Huang Y."/>
            <person name="Zhang Y.Z."/>
        </authorList>
    </citation>
    <scope>NUCLEOTIDE SEQUENCE [LARGE SCALE GENOMIC DNA]</scope>
    <source>
        <strain evidence="2 3">SM1222</strain>
    </source>
</reference>
<sequence length="122" mass="13153">MKVAGMALLISLGLSASVQAATANIPSSFHGFWEEAEMCKLALEIGAPNTGAVISATEVHGYENHCEVKEVTAPSKNTIEVSLACMQEGESHNETLELRSFDNKYLVISREGDNTLPLVRCE</sequence>
<organism evidence="2 3">
    <name type="scientific">Oceanisphaera profunda</name>
    <dbReference type="NCBI Taxonomy" id="1416627"/>
    <lineage>
        <taxon>Bacteria</taxon>
        <taxon>Pseudomonadati</taxon>
        <taxon>Pseudomonadota</taxon>
        <taxon>Gammaproteobacteria</taxon>
        <taxon>Aeromonadales</taxon>
        <taxon>Aeromonadaceae</taxon>
        <taxon>Oceanisphaera</taxon>
    </lineage>
</organism>
<name>A0A1Y0D717_9GAMM</name>
<dbReference type="OrthoDB" id="6164713at2"/>
<dbReference type="Proteomes" id="UP000243937">
    <property type="component" value="Chromosome"/>
</dbReference>
<dbReference type="AlphaFoldDB" id="A0A1Y0D717"/>
<accession>A0A1Y0D717</accession>
<keyword evidence="1" id="KW-0732">Signal</keyword>
<gene>
    <name evidence="2" type="ORF">CBP31_12485</name>
</gene>
<dbReference type="EMBL" id="CP021377">
    <property type="protein sequence ID" value="ART83338.1"/>
    <property type="molecule type" value="Genomic_DNA"/>
</dbReference>
<keyword evidence="3" id="KW-1185">Reference proteome</keyword>